<dbReference type="PANTHER" id="PTHR30483">
    <property type="entry name" value="LEUCINE-SPECIFIC-BINDING PROTEIN"/>
    <property type="match status" value="1"/>
</dbReference>
<dbReference type="InterPro" id="IPR051010">
    <property type="entry name" value="BCAA_transport"/>
</dbReference>
<evidence type="ECO:0000256" key="3">
    <source>
        <dbReference type="ARBA" id="ARBA00022970"/>
    </source>
</evidence>
<dbReference type="Proteomes" id="UP000057737">
    <property type="component" value="Unassembled WGS sequence"/>
</dbReference>
<gene>
    <name evidence="6" type="ORF">AS156_23875</name>
</gene>
<comment type="caution">
    <text evidence="6">The sequence shown here is derived from an EMBL/GenBank/DDBJ whole genome shotgun (WGS) entry which is preliminary data.</text>
</comment>
<keyword evidence="2 4" id="KW-0732">Signal</keyword>
<evidence type="ECO:0000313" key="7">
    <source>
        <dbReference type="Proteomes" id="UP000057737"/>
    </source>
</evidence>
<reference evidence="6 7" key="1">
    <citation type="submission" date="2015-11" db="EMBL/GenBank/DDBJ databases">
        <title>Draft Genome Sequence of the Strain BR 10303 (Bradyrhizobium sp.) isolated from nodules of Centrolobium paraense.</title>
        <authorList>
            <person name="Zelli J.E."/>
            <person name="Simoes-Araujo J.L."/>
            <person name="Barauna A.C."/>
            <person name="Silva K."/>
        </authorList>
    </citation>
    <scope>NUCLEOTIDE SEQUENCE [LARGE SCALE GENOMIC DNA]</scope>
    <source>
        <strain evidence="6 7">BR 10303</strain>
    </source>
</reference>
<dbReference type="CDD" id="cd06327">
    <property type="entry name" value="PBP1_SBP-like"/>
    <property type="match status" value="1"/>
</dbReference>
<feature type="chain" id="PRO_5007136593" evidence="4">
    <location>
        <begin position="22"/>
        <end position="402"/>
    </location>
</feature>
<dbReference type="InterPro" id="IPR028082">
    <property type="entry name" value="Peripla_BP_I"/>
</dbReference>
<dbReference type="GO" id="GO:0006865">
    <property type="term" value="P:amino acid transport"/>
    <property type="evidence" value="ECO:0007669"/>
    <property type="project" value="UniProtKB-KW"/>
</dbReference>
<evidence type="ECO:0000259" key="5">
    <source>
        <dbReference type="Pfam" id="PF13458"/>
    </source>
</evidence>
<dbReference type="EMBL" id="LNCU01000125">
    <property type="protein sequence ID" value="KWV45359.1"/>
    <property type="molecule type" value="Genomic_DNA"/>
</dbReference>
<keyword evidence="3" id="KW-0029">Amino-acid transport</keyword>
<protein>
    <submittedName>
        <fullName evidence="6">ABC transporter permease</fullName>
    </submittedName>
</protein>
<dbReference type="InterPro" id="IPR028081">
    <property type="entry name" value="Leu-bd"/>
</dbReference>
<sequence>MKTSAVAAGLLMSLMTSSAMAQVSDNVVRIGILNDMTGIYADAGGKGSILAAQLAAEDFGGKVAGAPIEIISADHANKPDIAANLARQEYDAQGVDVIADGGSSAAALAMQNVSRERKKIILLSGPATAEITGKACSPYSFHWMYDTYALAAAPPAGVLKRGGDTWFFITADYAFGKSMESEATKRIVADGGKVIGGVRAPLDTPDFSSFLLQAQGSGAKVLALATAGSDTSNAIKQAQEYNVIGPNTQVVTFLMFINDVDAMGLKNGQGLVSSTTYYHDLDEGSRAFAKRFWDKMGRPPSIVQAGVYSSVVHYLKAVAATGTDDGEKVAAKMRELPVEDAFTHGAKIRADGRLLRDLYVTEVKKPEESKGPWDYWKIVATIPGDKAWRPAEESECPLLKTH</sequence>
<dbReference type="PANTHER" id="PTHR30483:SF6">
    <property type="entry name" value="PERIPLASMIC BINDING PROTEIN OF ABC TRANSPORTER FOR NATURAL AMINO ACIDS"/>
    <property type="match status" value="1"/>
</dbReference>
<dbReference type="Gene3D" id="3.40.50.2300">
    <property type="match status" value="2"/>
</dbReference>
<keyword evidence="7" id="KW-1185">Reference proteome</keyword>
<dbReference type="AlphaFoldDB" id="A0A109JAK8"/>
<dbReference type="RefSeq" id="WP_066515525.1">
    <property type="nucleotide sequence ID" value="NZ_LNCU01000125.1"/>
</dbReference>
<evidence type="ECO:0000256" key="4">
    <source>
        <dbReference type="SAM" id="SignalP"/>
    </source>
</evidence>
<proteinExistence type="inferred from homology"/>
<evidence type="ECO:0000256" key="2">
    <source>
        <dbReference type="ARBA" id="ARBA00022729"/>
    </source>
</evidence>
<dbReference type="SUPFAM" id="SSF53822">
    <property type="entry name" value="Periplasmic binding protein-like I"/>
    <property type="match status" value="1"/>
</dbReference>
<feature type="domain" description="Leucine-binding protein" evidence="5">
    <location>
        <begin position="28"/>
        <end position="364"/>
    </location>
</feature>
<dbReference type="OrthoDB" id="5794591at2"/>
<name>A0A109JAK8_9BRAD</name>
<comment type="similarity">
    <text evidence="1">Belongs to the leucine-binding protein family.</text>
</comment>
<keyword evidence="3" id="KW-0813">Transport</keyword>
<accession>A0A109JAK8</accession>
<dbReference type="Pfam" id="PF13458">
    <property type="entry name" value="Peripla_BP_6"/>
    <property type="match status" value="1"/>
</dbReference>
<organism evidence="6 7">
    <name type="scientific">Bradyrhizobium macuxiense</name>
    <dbReference type="NCBI Taxonomy" id="1755647"/>
    <lineage>
        <taxon>Bacteria</taxon>
        <taxon>Pseudomonadati</taxon>
        <taxon>Pseudomonadota</taxon>
        <taxon>Alphaproteobacteria</taxon>
        <taxon>Hyphomicrobiales</taxon>
        <taxon>Nitrobacteraceae</taxon>
        <taxon>Bradyrhizobium</taxon>
    </lineage>
</organism>
<evidence type="ECO:0000313" key="6">
    <source>
        <dbReference type="EMBL" id="KWV45359.1"/>
    </source>
</evidence>
<evidence type="ECO:0000256" key="1">
    <source>
        <dbReference type="ARBA" id="ARBA00010062"/>
    </source>
</evidence>
<feature type="signal peptide" evidence="4">
    <location>
        <begin position="1"/>
        <end position="21"/>
    </location>
</feature>